<evidence type="ECO:0000313" key="2">
    <source>
        <dbReference type="Proteomes" id="UP001607303"/>
    </source>
</evidence>
<accession>A0ABD2AS72</accession>
<keyword evidence="2" id="KW-1185">Reference proteome</keyword>
<evidence type="ECO:0000313" key="1">
    <source>
        <dbReference type="EMBL" id="KAL2723172.1"/>
    </source>
</evidence>
<dbReference type="Proteomes" id="UP001607303">
    <property type="component" value="Unassembled WGS sequence"/>
</dbReference>
<sequence length="228" mass="25791">MVLIKWSGGDTLPRVKRYKAAAFDSGSSHATNFHHTHMNPHGTHAPQNETGWWGWSATRRRYKAAAFDSRSSHATNFHHTHMNPHGTHAPQNETEWWGWSATRRRYKAADFGNGPVLSRISTSPNLSPRSTHAPENRVVWWGYFGTREVIKGDGLCQGVQSCHEFQRVHISILVVHTPRKHDRSCLEMSEADGVDGGAFCKRGFIHLQFAEKPEAPEAERHLGSRILE</sequence>
<proteinExistence type="predicted"/>
<name>A0ABD2AS72_VESMC</name>
<dbReference type="AlphaFoldDB" id="A0ABD2AS72"/>
<protein>
    <submittedName>
        <fullName evidence="1">Uncharacterized protein</fullName>
    </submittedName>
</protein>
<dbReference type="EMBL" id="JAYRBN010000115">
    <property type="protein sequence ID" value="KAL2723172.1"/>
    <property type="molecule type" value="Genomic_DNA"/>
</dbReference>
<organism evidence="1 2">
    <name type="scientific">Vespula maculifrons</name>
    <name type="common">Eastern yellow jacket</name>
    <name type="synonym">Wasp</name>
    <dbReference type="NCBI Taxonomy" id="7453"/>
    <lineage>
        <taxon>Eukaryota</taxon>
        <taxon>Metazoa</taxon>
        <taxon>Ecdysozoa</taxon>
        <taxon>Arthropoda</taxon>
        <taxon>Hexapoda</taxon>
        <taxon>Insecta</taxon>
        <taxon>Pterygota</taxon>
        <taxon>Neoptera</taxon>
        <taxon>Endopterygota</taxon>
        <taxon>Hymenoptera</taxon>
        <taxon>Apocrita</taxon>
        <taxon>Aculeata</taxon>
        <taxon>Vespoidea</taxon>
        <taxon>Vespidae</taxon>
        <taxon>Vespinae</taxon>
        <taxon>Vespula</taxon>
    </lineage>
</organism>
<reference evidence="1 2" key="1">
    <citation type="journal article" date="2024" name="Ann. Entomol. Soc. Am.">
        <title>Genomic analyses of the southern and eastern yellowjacket wasps (Hymenoptera: Vespidae) reveal evolutionary signatures of social life.</title>
        <authorList>
            <person name="Catto M.A."/>
            <person name="Caine P.B."/>
            <person name="Orr S.E."/>
            <person name="Hunt B.G."/>
            <person name="Goodisman M.A.D."/>
        </authorList>
    </citation>
    <scope>NUCLEOTIDE SEQUENCE [LARGE SCALE GENOMIC DNA]</scope>
    <source>
        <strain evidence="1">232</strain>
        <tissue evidence="1">Head and thorax</tissue>
    </source>
</reference>
<comment type="caution">
    <text evidence="1">The sequence shown here is derived from an EMBL/GenBank/DDBJ whole genome shotgun (WGS) entry which is preliminary data.</text>
</comment>
<gene>
    <name evidence="1" type="ORF">V1477_019763</name>
</gene>